<proteinExistence type="inferred from homology"/>
<sequence>MGTCRMGEDPLSVVGPGLRVHGIEGLRSADASVFPSLPSAYTVATVCVIRPWEAGLRPDAVAARPCGVRVERPAG</sequence>
<dbReference type="Proteomes" id="UP001348265">
    <property type="component" value="Unassembled WGS sequence"/>
</dbReference>
<evidence type="ECO:0000313" key="3">
    <source>
        <dbReference type="EMBL" id="MEF3113437.1"/>
    </source>
</evidence>
<dbReference type="InterPro" id="IPR036188">
    <property type="entry name" value="FAD/NAD-bd_sf"/>
</dbReference>
<accession>A0ABU7WQQ4</accession>
<gene>
    <name evidence="3" type="ORF">RB636_09525</name>
</gene>
<dbReference type="InterPro" id="IPR012132">
    <property type="entry name" value="GMC_OxRdtase"/>
</dbReference>
<evidence type="ECO:0000256" key="1">
    <source>
        <dbReference type="ARBA" id="ARBA00010790"/>
    </source>
</evidence>
<dbReference type="PANTHER" id="PTHR11552:SF147">
    <property type="entry name" value="CHOLINE DEHYDROGENASE, MITOCHONDRIAL"/>
    <property type="match status" value="1"/>
</dbReference>
<comment type="similarity">
    <text evidence="1">Belongs to the GMC oxidoreductase family.</text>
</comment>
<keyword evidence="4" id="KW-1185">Reference proteome</keyword>
<dbReference type="Pfam" id="PF05199">
    <property type="entry name" value="GMC_oxred_C"/>
    <property type="match status" value="1"/>
</dbReference>
<protein>
    <submittedName>
        <fullName evidence="3">GMC oxidoreductase</fullName>
    </submittedName>
</protein>
<dbReference type="Gene3D" id="3.50.50.60">
    <property type="entry name" value="FAD/NAD(P)-binding domain"/>
    <property type="match status" value="1"/>
</dbReference>
<evidence type="ECO:0000313" key="4">
    <source>
        <dbReference type="Proteomes" id="UP001348265"/>
    </source>
</evidence>
<feature type="domain" description="Glucose-methanol-choline oxidoreductase C-terminal" evidence="2">
    <location>
        <begin position="1"/>
        <end position="48"/>
    </location>
</feature>
<organism evidence="3 4">
    <name type="scientific">Streptomyces chrestomyceticus</name>
    <dbReference type="NCBI Taxonomy" id="68185"/>
    <lineage>
        <taxon>Bacteria</taxon>
        <taxon>Bacillati</taxon>
        <taxon>Actinomycetota</taxon>
        <taxon>Actinomycetes</taxon>
        <taxon>Kitasatosporales</taxon>
        <taxon>Streptomycetaceae</taxon>
        <taxon>Streptomyces</taxon>
    </lineage>
</organism>
<reference evidence="3 4" key="1">
    <citation type="submission" date="2023-08" db="EMBL/GenBank/DDBJ databases">
        <authorList>
            <person name="Sharma P."/>
            <person name="Verma V."/>
            <person name="Mohan M.K."/>
            <person name="Dubey A.K."/>
        </authorList>
    </citation>
    <scope>NUCLEOTIDE SEQUENCE [LARGE SCALE GENOMIC DNA]</scope>
    <source>
        <strain evidence="3 4">ADP4</strain>
    </source>
</reference>
<dbReference type="RefSeq" id="WP_331786079.1">
    <property type="nucleotide sequence ID" value="NZ_JAVFKM010000004.1"/>
</dbReference>
<dbReference type="InterPro" id="IPR007867">
    <property type="entry name" value="GMC_OxRtase_C"/>
</dbReference>
<comment type="caution">
    <text evidence="3">The sequence shown here is derived from an EMBL/GenBank/DDBJ whole genome shotgun (WGS) entry which is preliminary data.</text>
</comment>
<dbReference type="EMBL" id="JAVFKM010000004">
    <property type="protein sequence ID" value="MEF3113437.1"/>
    <property type="molecule type" value="Genomic_DNA"/>
</dbReference>
<dbReference type="SUPFAM" id="SSF51905">
    <property type="entry name" value="FAD/NAD(P)-binding domain"/>
    <property type="match status" value="1"/>
</dbReference>
<evidence type="ECO:0000259" key="2">
    <source>
        <dbReference type="Pfam" id="PF05199"/>
    </source>
</evidence>
<name>A0ABU7WQQ4_9ACTN</name>
<dbReference type="PANTHER" id="PTHR11552">
    <property type="entry name" value="GLUCOSE-METHANOL-CHOLINE GMC OXIDOREDUCTASE"/>
    <property type="match status" value="1"/>
</dbReference>